<feature type="compositionally biased region" description="Low complexity" evidence="2">
    <location>
        <begin position="1041"/>
        <end position="1053"/>
    </location>
</feature>
<feature type="compositionally biased region" description="Polar residues" evidence="2">
    <location>
        <begin position="818"/>
        <end position="830"/>
    </location>
</feature>
<dbReference type="AlphaFoldDB" id="A0A6J2XP90"/>
<feature type="region of interest" description="Disordered" evidence="2">
    <location>
        <begin position="957"/>
        <end position="990"/>
    </location>
</feature>
<feature type="region of interest" description="Disordered" evidence="2">
    <location>
        <begin position="776"/>
        <end position="830"/>
    </location>
</feature>
<feature type="compositionally biased region" description="Basic and acidic residues" evidence="2">
    <location>
        <begin position="180"/>
        <end position="191"/>
    </location>
</feature>
<feature type="compositionally biased region" description="Basic and acidic residues" evidence="2">
    <location>
        <begin position="489"/>
        <end position="511"/>
    </location>
</feature>
<feature type="compositionally biased region" description="Polar residues" evidence="2">
    <location>
        <begin position="65"/>
        <end position="74"/>
    </location>
</feature>
<evidence type="ECO:0000313" key="4">
    <source>
        <dbReference type="RefSeq" id="XP_030752886.1"/>
    </source>
</evidence>
<feature type="compositionally biased region" description="Basic and acidic residues" evidence="2">
    <location>
        <begin position="1138"/>
        <end position="1149"/>
    </location>
</feature>
<feature type="compositionally biased region" description="Polar residues" evidence="2">
    <location>
        <begin position="1054"/>
        <end position="1068"/>
    </location>
</feature>
<feature type="region of interest" description="Disordered" evidence="2">
    <location>
        <begin position="1138"/>
        <end position="1186"/>
    </location>
</feature>
<feature type="coiled-coil region" evidence="1">
    <location>
        <begin position="1071"/>
        <end position="1098"/>
    </location>
</feature>
<evidence type="ECO:0000256" key="2">
    <source>
        <dbReference type="SAM" id="MobiDB-lite"/>
    </source>
</evidence>
<feature type="compositionally biased region" description="Basic and acidic residues" evidence="2">
    <location>
        <begin position="469"/>
        <end position="479"/>
    </location>
</feature>
<feature type="region of interest" description="Disordered" evidence="2">
    <location>
        <begin position="131"/>
        <end position="204"/>
    </location>
</feature>
<keyword evidence="3" id="KW-1185">Reference proteome</keyword>
<dbReference type="KEGG" id="soy:115879960"/>
<feature type="compositionally biased region" description="Basic and acidic residues" evidence="2">
    <location>
        <begin position="264"/>
        <end position="279"/>
    </location>
</feature>
<feature type="compositionally biased region" description="Basic residues" evidence="2">
    <location>
        <begin position="48"/>
        <end position="61"/>
    </location>
</feature>
<dbReference type="GeneID" id="115879960"/>
<feature type="compositionally biased region" description="Basic and acidic residues" evidence="2">
    <location>
        <begin position="437"/>
        <end position="446"/>
    </location>
</feature>
<feature type="compositionally biased region" description="Polar residues" evidence="2">
    <location>
        <begin position="553"/>
        <end position="574"/>
    </location>
</feature>
<protein>
    <submittedName>
        <fullName evidence="4 5">Uncharacterized protein LOC115879960</fullName>
    </submittedName>
</protein>
<feature type="region of interest" description="Disordered" evidence="2">
    <location>
        <begin position="1041"/>
        <end position="1068"/>
    </location>
</feature>
<feature type="compositionally biased region" description="Basic and acidic residues" evidence="2">
    <location>
        <begin position="799"/>
        <end position="809"/>
    </location>
</feature>
<feature type="compositionally biased region" description="Pro residues" evidence="2">
    <location>
        <begin position="1"/>
        <end position="12"/>
    </location>
</feature>
<organism evidence="3 4">
    <name type="scientific">Sitophilus oryzae</name>
    <name type="common">Rice weevil</name>
    <name type="synonym">Curculio oryzae</name>
    <dbReference type="NCBI Taxonomy" id="7048"/>
    <lineage>
        <taxon>Eukaryota</taxon>
        <taxon>Metazoa</taxon>
        <taxon>Ecdysozoa</taxon>
        <taxon>Arthropoda</taxon>
        <taxon>Hexapoda</taxon>
        <taxon>Insecta</taxon>
        <taxon>Pterygota</taxon>
        <taxon>Neoptera</taxon>
        <taxon>Endopterygota</taxon>
        <taxon>Coleoptera</taxon>
        <taxon>Polyphaga</taxon>
        <taxon>Cucujiformia</taxon>
        <taxon>Curculionidae</taxon>
        <taxon>Dryophthorinae</taxon>
        <taxon>Sitophilus</taxon>
    </lineage>
</organism>
<reference evidence="4 5" key="1">
    <citation type="submission" date="2025-04" db="UniProtKB">
        <authorList>
            <consortium name="RefSeq"/>
        </authorList>
    </citation>
    <scope>IDENTIFICATION</scope>
    <source>
        <tissue evidence="4 5">Gonads</tissue>
    </source>
</reference>
<feature type="region of interest" description="Disordered" evidence="2">
    <location>
        <begin position="436"/>
        <end position="514"/>
    </location>
</feature>
<feature type="compositionally biased region" description="Basic residues" evidence="2">
    <location>
        <begin position="959"/>
        <end position="973"/>
    </location>
</feature>
<feature type="region of interest" description="Disordered" evidence="2">
    <location>
        <begin position="243"/>
        <end position="305"/>
    </location>
</feature>
<feature type="region of interest" description="Disordered" evidence="2">
    <location>
        <begin position="640"/>
        <end position="659"/>
    </location>
</feature>
<dbReference type="Proteomes" id="UP000504635">
    <property type="component" value="Unplaced"/>
</dbReference>
<accession>A0A6J2XP90</accession>
<keyword evidence="1" id="KW-0175">Coiled coil</keyword>
<evidence type="ECO:0000256" key="1">
    <source>
        <dbReference type="SAM" id="Coils"/>
    </source>
</evidence>
<feature type="region of interest" description="Disordered" evidence="2">
    <location>
        <begin position="527"/>
        <end position="594"/>
    </location>
</feature>
<evidence type="ECO:0000313" key="5">
    <source>
        <dbReference type="RefSeq" id="XP_030752887.1"/>
    </source>
</evidence>
<dbReference type="RefSeq" id="XP_030752887.1">
    <property type="nucleotide sequence ID" value="XM_030897027.1"/>
</dbReference>
<evidence type="ECO:0000313" key="3">
    <source>
        <dbReference type="Proteomes" id="UP000504635"/>
    </source>
</evidence>
<sequence length="1231" mass="137728">MSLGPARPPVPGLIPLAALARPRRPREAIDAAAAPSRGPEPRAAAAPRRPHRGRSRRRRRAASSVGKQSRSSSPALDRPPRVNPIFVWVRQEDTRIVDVKCEDYDKRNRILLTKTAHGWRAIPRTEMLAAPRASAELETSTDPCTPPHHRHHKRRSKRSKTTHLKSASVQFPENDDEVADHEQEQEPEHPPPPEPSWVTSENVNIESLLPLHTIQVKRPPSSDEVSPLENLLAVAELELKQHIQSENWNNQNDSGERPPSVKSHTTEDIDELLKSKAQEMDIVSQIDLTDDEHKSQGCSYNDDDEMSMNDILTKLERSLQSPQSYDDENEFDGEIKQEELKDFPSSIEPVSEYTIPSLEPNAQFDIEIKDEFEHPLSDDLHLGDEKDESIDKHIDEVASLLVEKIFEENISTPEENILQNTNTDDQTENVENLENALETKSDNENLEKDEETLATQDLKPLIEATSEPKTPETEPKESETQIDVPSSDTPKEIEKSPDTHVEEIKEQKEEEPAICLDLSVKKLPALTIDVNTNPPDDNEDGPTDLSIRKTHSSPKLDSTRPPSQNSEAVQSPQPSGIPAVPPSPDIVSTSTTVSKSRSAFLESLLSSSIQKMPLNSEVTITKQKEPLDLGKCRKSASPTVTCSEEIHNPDSEPPLKKMKPDDITLKTLLDKDVENLDHTKEKTPKPASQNHSRIGNLLKTVSNEPQDPLREYKQLLAEMDIPNPIMVPKDCFANLLKHPRKEILRILSTQPDKNIPLDDILVVYKDRLLAALESNANSGASSSNKVEVSKLLPKTPSRQTERNNNEKLPVKRKHSESATKPSNSVPDTSAKNILASDIEAANEALNPLFWSSCPNPFEAMANYQNHNEFIQALYAASSLPYLPNQLSELHPGLQMILGNKAGPPVGFPSMPPVNFNNPLELSLWQEAMMQASMLRNKNPYESSILNQPNFRTNLENKKAHSHQTHGNRHHSRHPSNANNDHNKSMTQNQALQQQQSLLQGLYGQSSMSNQSGWQNPYLGLGGFQQGSNNLALNVPPFNPFSHKNNVSSNNKHSQQLSPSFMQNSSKESSLLAQFNEQEKRLHQQMMQEQQKLQQMQQEKMMRHQHQQYLQQQHQHQMMRQGNGTKASKFPFLFNKEGSQVEKAHSDHPKQLQGPIDLSGPPNIRAKSKGSGANGSLRGNPKAMLDDVPEVGSTTGSIDEMQEAHALWHPLFGSHNKGYNPWTLPSVTATGE</sequence>
<feature type="compositionally biased region" description="Basic and acidic residues" evidence="2">
    <location>
        <begin position="644"/>
        <end position="659"/>
    </location>
</feature>
<name>A0A6J2XP90_SITOR</name>
<dbReference type="RefSeq" id="XP_030752886.1">
    <property type="nucleotide sequence ID" value="XM_030897026.1"/>
</dbReference>
<proteinExistence type="predicted"/>
<feature type="compositionally biased region" description="Polar residues" evidence="2">
    <location>
        <begin position="244"/>
        <end position="253"/>
    </location>
</feature>
<feature type="compositionally biased region" description="Low complexity" evidence="2">
    <location>
        <begin position="31"/>
        <end position="47"/>
    </location>
</feature>
<feature type="compositionally biased region" description="Basic residues" evidence="2">
    <location>
        <begin position="147"/>
        <end position="163"/>
    </location>
</feature>
<dbReference type="OrthoDB" id="6619045at2759"/>
<gene>
    <name evidence="4 5" type="primary">LOC115879960</name>
</gene>
<feature type="region of interest" description="Disordered" evidence="2">
    <location>
        <begin position="1"/>
        <end position="83"/>
    </location>
</feature>